<protein>
    <submittedName>
        <fullName evidence="2">Uncharacterized protein</fullName>
    </submittedName>
</protein>
<dbReference type="EMBL" id="VFQC01000001">
    <property type="protein sequence ID" value="TQN32716.1"/>
    <property type="molecule type" value="Genomic_DNA"/>
</dbReference>
<organism evidence="2 3">
    <name type="scientific">Haloactinospora alba</name>
    <dbReference type="NCBI Taxonomy" id="405555"/>
    <lineage>
        <taxon>Bacteria</taxon>
        <taxon>Bacillati</taxon>
        <taxon>Actinomycetota</taxon>
        <taxon>Actinomycetes</taxon>
        <taxon>Streptosporangiales</taxon>
        <taxon>Nocardiopsidaceae</taxon>
        <taxon>Haloactinospora</taxon>
    </lineage>
</organism>
<feature type="region of interest" description="Disordered" evidence="1">
    <location>
        <begin position="33"/>
        <end position="53"/>
    </location>
</feature>
<keyword evidence="3" id="KW-1185">Reference proteome</keyword>
<proteinExistence type="predicted"/>
<dbReference type="AlphaFoldDB" id="A0A543NLM5"/>
<name>A0A543NLM5_9ACTN</name>
<gene>
    <name evidence="2" type="ORF">FHX37_2694</name>
</gene>
<reference evidence="2 3" key="1">
    <citation type="submission" date="2019-06" db="EMBL/GenBank/DDBJ databases">
        <title>Sequencing the genomes of 1000 actinobacteria strains.</title>
        <authorList>
            <person name="Klenk H.-P."/>
        </authorList>
    </citation>
    <scope>NUCLEOTIDE SEQUENCE [LARGE SCALE GENOMIC DNA]</scope>
    <source>
        <strain evidence="2 3">DSM 45015</strain>
    </source>
</reference>
<comment type="caution">
    <text evidence="2">The sequence shown here is derived from an EMBL/GenBank/DDBJ whole genome shotgun (WGS) entry which is preliminary data.</text>
</comment>
<accession>A0A543NLM5</accession>
<evidence type="ECO:0000256" key="1">
    <source>
        <dbReference type="SAM" id="MobiDB-lite"/>
    </source>
</evidence>
<evidence type="ECO:0000313" key="2">
    <source>
        <dbReference type="EMBL" id="TQN32716.1"/>
    </source>
</evidence>
<sequence length="53" mass="5867">MGAVPATPSRVRYTVSSVVHSLLYARFHRASGSRYSGIRNSGTENTRNLSELR</sequence>
<dbReference type="Proteomes" id="UP000317422">
    <property type="component" value="Unassembled WGS sequence"/>
</dbReference>
<feature type="compositionally biased region" description="Polar residues" evidence="1">
    <location>
        <begin position="38"/>
        <end position="53"/>
    </location>
</feature>
<evidence type="ECO:0000313" key="3">
    <source>
        <dbReference type="Proteomes" id="UP000317422"/>
    </source>
</evidence>